<proteinExistence type="predicted"/>
<dbReference type="PROSITE" id="PS50157">
    <property type="entry name" value="ZINC_FINGER_C2H2_2"/>
    <property type="match status" value="2"/>
</dbReference>
<dbReference type="PANTHER" id="PTHR24409">
    <property type="entry name" value="ZINC FINGER PROTEIN 142"/>
    <property type="match status" value="1"/>
</dbReference>
<sequence>MSENLKANSLSEEDSNSEHPTDSSLYVYVETDIKTEPSSETLKKSSAPRHQNPPPYERCDFCFQLLQPETSVHFDASGQFALEKKIEFVLATDLTDRGANPPRCCAHCWHMFELFAGFKRSCLVALRRQEELRAFEIPGGAPQTEVRVVTRGSPTGPTTPAHAPEAPPSQYEQIPKVMPSGTVTQIRYSCDTCTRSFASSKGLGIHRPQCKKFKTERKFRCKLCPATFNRPLVLQYHLNWHNKSKPFRCRLNNCIAMFHSETRRTNHEKEVLKDPDSRCTVCHKKVRAGSSMKHHMKQYHKKRRQPASSNDAMEESSSDSDDSVTKM</sequence>
<name>A0A1Q3EZF3_CULTA</name>
<feature type="region of interest" description="Disordered" evidence="6">
    <location>
        <begin position="1"/>
        <end position="25"/>
    </location>
</feature>
<feature type="compositionally biased region" description="Polar residues" evidence="6">
    <location>
        <begin position="1"/>
        <end position="10"/>
    </location>
</feature>
<dbReference type="GO" id="GO:0000977">
    <property type="term" value="F:RNA polymerase II transcription regulatory region sequence-specific DNA binding"/>
    <property type="evidence" value="ECO:0007669"/>
    <property type="project" value="TreeGrafter"/>
</dbReference>
<keyword evidence="1" id="KW-0479">Metal-binding</keyword>
<organism evidence="8">
    <name type="scientific">Culex tarsalis</name>
    <name type="common">Encephalitis mosquito</name>
    <dbReference type="NCBI Taxonomy" id="7177"/>
    <lineage>
        <taxon>Eukaryota</taxon>
        <taxon>Metazoa</taxon>
        <taxon>Ecdysozoa</taxon>
        <taxon>Arthropoda</taxon>
        <taxon>Hexapoda</taxon>
        <taxon>Insecta</taxon>
        <taxon>Pterygota</taxon>
        <taxon>Neoptera</taxon>
        <taxon>Endopterygota</taxon>
        <taxon>Diptera</taxon>
        <taxon>Nematocera</taxon>
        <taxon>Culicoidea</taxon>
        <taxon>Culicidae</taxon>
        <taxon>Culicinae</taxon>
        <taxon>Culicini</taxon>
        <taxon>Culex</taxon>
        <taxon>Culex</taxon>
    </lineage>
</organism>
<dbReference type="PANTHER" id="PTHR24409:SF295">
    <property type="entry name" value="AZ2-RELATED"/>
    <property type="match status" value="1"/>
</dbReference>
<protein>
    <recommendedName>
        <fullName evidence="7">C2H2-type domain-containing protein</fullName>
    </recommendedName>
</protein>
<evidence type="ECO:0000256" key="4">
    <source>
        <dbReference type="ARBA" id="ARBA00022833"/>
    </source>
</evidence>
<dbReference type="PROSITE" id="PS00028">
    <property type="entry name" value="ZINC_FINGER_C2H2_1"/>
    <property type="match status" value="2"/>
</dbReference>
<feature type="region of interest" description="Disordered" evidence="6">
    <location>
        <begin position="150"/>
        <end position="173"/>
    </location>
</feature>
<feature type="domain" description="C2H2-type" evidence="7">
    <location>
        <begin position="219"/>
        <end position="246"/>
    </location>
</feature>
<dbReference type="AlphaFoldDB" id="A0A1Q3EZF3"/>
<dbReference type="Pfam" id="PF12874">
    <property type="entry name" value="zf-met"/>
    <property type="match status" value="1"/>
</dbReference>
<keyword evidence="4" id="KW-0862">Zinc</keyword>
<feature type="domain" description="C2H2-type" evidence="7">
    <location>
        <begin position="277"/>
        <end position="305"/>
    </location>
</feature>
<evidence type="ECO:0000259" key="7">
    <source>
        <dbReference type="PROSITE" id="PS50157"/>
    </source>
</evidence>
<accession>A0A1Q3EZF3</accession>
<dbReference type="GO" id="GO:0000981">
    <property type="term" value="F:DNA-binding transcription factor activity, RNA polymerase II-specific"/>
    <property type="evidence" value="ECO:0007669"/>
    <property type="project" value="TreeGrafter"/>
</dbReference>
<feature type="compositionally biased region" description="Acidic residues" evidence="6">
    <location>
        <begin position="312"/>
        <end position="327"/>
    </location>
</feature>
<feature type="compositionally biased region" description="Low complexity" evidence="6">
    <location>
        <begin position="154"/>
        <end position="164"/>
    </location>
</feature>
<keyword evidence="2" id="KW-0677">Repeat</keyword>
<feature type="region of interest" description="Disordered" evidence="6">
    <location>
        <begin position="288"/>
        <end position="327"/>
    </location>
</feature>
<dbReference type="Gene3D" id="3.30.160.60">
    <property type="entry name" value="Classic Zinc Finger"/>
    <property type="match status" value="1"/>
</dbReference>
<dbReference type="InterPro" id="IPR013087">
    <property type="entry name" value="Znf_C2H2_type"/>
</dbReference>
<dbReference type="SUPFAM" id="SSF57667">
    <property type="entry name" value="beta-beta-alpha zinc fingers"/>
    <property type="match status" value="1"/>
</dbReference>
<evidence type="ECO:0000256" key="1">
    <source>
        <dbReference type="ARBA" id="ARBA00022723"/>
    </source>
</evidence>
<feature type="compositionally biased region" description="Basic residues" evidence="6">
    <location>
        <begin position="288"/>
        <end position="305"/>
    </location>
</feature>
<evidence type="ECO:0000256" key="2">
    <source>
        <dbReference type="ARBA" id="ARBA00022737"/>
    </source>
</evidence>
<dbReference type="InterPro" id="IPR036236">
    <property type="entry name" value="Znf_C2H2_sf"/>
</dbReference>
<reference evidence="8" key="1">
    <citation type="submission" date="2017-01" db="EMBL/GenBank/DDBJ databases">
        <title>A deep insight into the sialotranscriptome of adult male and female Cluex tarsalis mosquitoes.</title>
        <authorList>
            <person name="Ribeiro J.M."/>
            <person name="Moreira F."/>
            <person name="Bernard K.A."/>
            <person name="Calvo E."/>
        </authorList>
    </citation>
    <scope>NUCLEOTIDE SEQUENCE</scope>
    <source>
        <strain evidence="8">Kern County</strain>
        <tissue evidence="8">Salivary glands</tissue>
    </source>
</reference>
<dbReference type="EMBL" id="GFDL01014371">
    <property type="protein sequence ID" value="JAV20674.1"/>
    <property type="molecule type" value="Transcribed_RNA"/>
</dbReference>
<evidence type="ECO:0000313" key="8">
    <source>
        <dbReference type="EMBL" id="JAV20674.1"/>
    </source>
</evidence>
<dbReference type="GO" id="GO:0008270">
    <property type="term" value="F:zinc ion binding"/>
    <property type="evidence" value="ECO:0007669"/>
    <property type="project" value="UniProtKB-KW"/>
</dbReference>
<keyword evidence="3 5" id="KW-0863">Zinc-finger</keyword>
<dbReference type="SMART" id="SM00355">
    <property type="entry name" value="ZnF_C2H2"/>
    <property type="match status" value="4"/>
</dbReference>
<dbReference type="GO" id="GO:0005634">
    <property type="term" value="C:nucleus"/>
    <property type="evidence" value="ECO:0007669"/>
    <property type="project" value="TreeGrafter"/>
</dbReference>
<evidence type="ECO:0000256" key="3">
    <source>
        <dbReference type="ARBA" id="ARBA00022771"/>
    </source>
</evidence>
<evidence type="ECO:0000256" key="5">
    <source>
        <dbReference type="PROSITE-ProRule" id="PRU00042"/>
    </source>
</evidence>
<evidence type="ECO:0000256" key="6">
    <source>
        <dbReference type="SAM" id="MobiDB-lite"/>
    </source>
</evidence>